<dbReference type="EMBL" id="JAAIKC010000012">
    <property type="protein sequence ID" value="NEW08941.1"/>
    <property type="molecule type" value="Genomic_DNA"/>
</dbReference>
<reference evidence="2" key="1">
    <citation type="submission" date="2020-02" db="EMBL/GenBank/DDBJ databases">
        <authorList>
            <person name="Shen X.-R."/>
            <person name="Zhang Y.-X."/>
        </authorList>
    </citation>
    <scope>NUCLEOTIDE SEQUENCE</scope>
    <source>
        <strain evidence="2">SYP-B3998</strain>
    </source>
</reference>
<proteinExistence type="predicted"/>
<evidence type="ECO:0000313" key="2">
    <source>
        <dbReference type="EMBL" id="NEW08941.1"/>
    </source>
</evidence>
<dbReference type="GO" id="GO:0016791">
    <property type="term" value="F:phosphatase activity"/>
    <property type="evidence" value="ECO:0007669"/>
    <property type="project" value="TreeGrafter"/>
</dbReference>
<dbReference type="GO" id="GO:0008803">
    <property type="term" value="F:bis(5'-nucleosyl)-tetraphosphatase (symmetrical) activity"/>
    <property type="evidence" value="ECO:0007669"/>
    <property type="project" value="TreeGrafter"/>
</dbReference>
<dbReference type="InterPro" id="IPR050126">
    <property type="entry name" value="Ap4A_hydrolase"/>
</dbReference>
<dbReference type="AlphaFoldDB" id="A0A6G4A543"/>
<dbReference type="RefSeq" id="WP_163952317.1">
    <property type="nucleotide sequence ID" value="NZ_JAAIKC010000012.1"/>
</dbReference>
<protein>
    <submittedName>
        <fullName evidence="2">Serine/threonine protein phosphatase</fullName>
    </submittedName>
</protein>
<organism evidence="2">
    <name type="scientific">Paenibacillus sp. SYP-B3998</name>
    <dbReference type="NCBI Taxonomy" id="2678564"/>
    <lineage>
        <taxon>Bacteria</taxon>
        <taxon>Bacillati</taxon>
        <taxon>Bacillota</taxon>
        <taxon>Bacilli</taxon>
        <taxon>Bacillales</taxon>
        <taxon>Paenibacillaceae</taxon>
        <taxon>Paenibacillus</taxon>
    </lineage>
</organism>
<dbReference type="PANTHER" id="PTHR42850:SF4">
    <property type="entry name" value="ZINC-DEPENDENT ENDOPOLYPHOSPHATASE"/>
    <property type="match status" value="1"/>
</dbReference>
<dbReference type="CDD" id="cd00144">
    <property type="entry name" value="MPP_PPP_family"/>
    <property type="match status" value="1"/>
</dbReference>
<dbReference type="Pfam" id="PF00149">
    <property type="entry name" value="Metallophos"/>
    <property type="match status" value="1"/>
</dbReference>
<name>A0A6G4A543_9BACL</name>
<comment type="caution">
    <text evidence="2">The sequence shown here is derived from an EMBL/GenBank/DDBJ whole genome shotgun (WGS) entry which is preliminary data.</text>
</comment>
<dbReference type="Gene3D" id="3.60.21.10">
    <property type="match status" value="1"/>
</dbReference>
<dbReference type="GO" id="GO:0110154">
    <property type="term" value="P:RNA decapping"/>
    <property type="evidence" value="ECO:0007669"/>
    <property type="project" value="TreeGrafter"/>
</dbReference>
<dbReference type="InterPro" id="IPR029052">
    <property type="entry name" value="Metallo-depent_PP-like"/>
</dbReference>
<accession>A0A6G4A543</accession>
<gene>
    <name evidence="2" type="ORF">GK047_23380</name>
</gene>
<dbReference type="GO" id="GO:0005737">
    <property type="term" value="C:cytoplasm"/>
    <property type="evidence" value="ECO:0007669"/>
    <property type="project" value="TreeGrafter"/>
</dbReference>
<sequence length="236" mass="27110">MKRTIVISDIHGELEKFERLLNEVQYQPEHDQLILLGDYVDRGPDAKSVVEKVIELKEAGALVLKGNHEDMMINALTKNEERTWNRWVHMNGGHKTLESYGFTKTDYLVDKMTEEFNRPPLHSDILEQHLTFLMDLDHYIETEDYIFVHAGVHPTTPIAETDPYTLMWIRSDFHDGYEGEKTVIFGHTTTDSLHDEEDNFEVYFGENRIIGIDGGAVYGGQLNALELPSLAVYAVK</sequence>
<dbReference type="PANTHER" id="PTHR42850">
    <property type="entry name" value="METALLOPHOSPHOESTERASE"/>
    <property type="match status" value="1"/>
</dbReference>
<feature type="domain" description="Calcineurin-like phosphoesterase" evidence="1">
    <location>
        <begin position="3"/>
        <end position="191"/>
    </location>
</feature>
<dbReference type="InterPro" id="IPR004843">
    <property type="entry name" value="Calcineurin-like_PHP"/>
</dbReference>
<dbReference type="SUPFAM" id="SSF56300">
    <property type="entry name" value="Metallo-dependent phosphatases"/>
    <property type="match status" value="1"/>
</dbReference>
<evidence type="ECO:0000259" key="1">
    <source>
        <dbReference type="Pfam" id="PF00149"/>
    </source>
</evidence>